<evidence type="ECO:0000313" key="3">
    <source>
        <dbReference type="EMBL" id="NNM44391.1"/>
    </source>
</evidence>
<dbReference type="InterPro" id="IPR050708">
    <property type="entry name" value="T6SS_VgrG/RHS"/>
</dbReference>
<protein>
    <submittedName>
        <fullName evidence="3">RHS repeat-associated core domain-containing protein</fullName>
    </submittedName>
</protein>
<dbReference type="AlphaFoldDB" id="A0A849HDV6"/>
<evidence type="ECO:0000313" key="4">
    <source>
        <dbReference type="Proteomes" id="UP000588586"/>
    </source>
</evidence>
<reference evidence="3 4" key="1">
    <citation type="submission" date="2020-04" db="EMBL/GenBank/DDBJ databases">
        <title>Knoellia sp. isolate from air conditioner.</title>
        <authorList>
            <person name="Chea S."/>
            <person name="Kim D.-U."/>
        </authorList>
    </citation>
    <scope>NUCLEOTIDE SEQUENCE [LARGE SCALE GENOMIC DNA]</scope>
    <source>
        <strain evidence="3 4">DB2414S</strain>
    </source>
</reference>
<feature type="transmembrane region" description="Helical" evidence="2">
    <location>
        <begin position="68"/>
        <end position="90"/>
    </location>
</feature>
<accession>A0A849HDV6</accession>
<dbReference type="EMBL" id="JABEPQ010000001">
    <property type="protein sequence ID" value="NNM44391.1"/>
    <property type="molecule type" value="Genomic_DNA"/>
</dbReference>
<organism evidence="3 4">
    <name type="scientific">Knoellia koreensis</name>
    <dbReference type="NCBI Taxonomy" id="2730921"/>
    <lineage>
        <taxon>Bacteria</taxon>
        <taxon>Bacillati</taxon>
        <taxon>Actinomycetota</taxon>
        <taxon>Actinomycetes</taxon>
        <taxon>Micrococcales</taxon>
        <taxon>Intrasporangiaceae</taxon>
        <taxon>Knoellia</taxon>
    </lineage>
</organism>
<dbReference type="PANTHER" id="PTHR32305:SF15">
    <property type="entry name" value="PROTEIN RHSA-RELATED"/>
    <property type="match status" value="1"/>
</dbReference>
<gene>
    <name evidence="3" type="ORF">HJG52_00010</name>
</gene>
<proteinExistence type="predicted"/>
<keyword evidence="4" id="KW-1185">Reference proteome</keyword>
<feature type="compositionally biased region" description="Low complexity" evidence="1">
    <location>
        <begin position="149"/>
        <end position="158"/>
    </location>
</feature>
<dbReference type="Gene3D" id="2.180.10.10">
    <property type="entry name" value="RHS repeat-associated core"/>
    <property type="match status" value="1"/>
</dbReference>
<dbReference type="NCBIfam" id="TIGR03696">
    <property type="entry name" value="Rhs_assc_core"/>
    <property type="match status" value="1"/>
</dbReference>
<dbReference type="PRINTS" id="PR00394">
    <property type="entry name" value="RHSPROTEIN"/>
</dbReference>
<dbReference type="InterPro" id="IPR022385">
    <property type="entry name" value="Rhs_assc_core"/>
</dbReference>
<keyword evidence="2" id="KW-0812">Transmembrane</keyword>
<keyword evidence="2" id="KW-0472">Membrane</keyword>
<keyword evidence="2" id="KW-1133">Transmembrane helix</keyword>
<sequence length="389" mass="40953">MDFFAQNRSLGQSVIPRDGTAGIKISTKQPGPGGGTQQVGGYWPNDGDFRTLSDLLRRALSASRGFEIVRRSACLIFAAVVAWLIIAVPVDAAKGEAPIPIHAYTGTDHSATATLATTERGPPATHGWRTACDVVDRCSHGSSARPNRPESGAPGVEPGVGSVGEAFHAIVTDLVGAPSRLVGPDRSTVWSRSALLWGEPGRVGDLMPLRFPGQFADAETGLVYNVFRYYDPVNARFISSDPLGQVPGPNTYAYVSNPTTLTDPLGLSPCGDAATTAGKQIDAVCGGLSNYKHGGQMTAIEHINYGHASTSGFTGVSRFAEETRVRQIAGYVDNALRYGTVTPNGTNGSKVIHDTGSVIGTDPTGRAVTGIQIYVRKSEIQTAFLLDVP</sequence>
<dbReference type="Proteomes" id="UP000588586">
    <property type="component" value="Unassembled WGS sequence"/>
</dbReference>
<evidence type="ECO:0000256" key="1">
    <source>
        <dbReference type="SAM" id="MobiDB-lite"/>
    </source>
</evidence>
<dbReference type="PANTHER" id="PTHR32305">
    <property type="match status" value="1"/>
</dbReference>
<evidence type="ECO:0000256" key="2">
    <source>
        <dbReference type="SAM" id="Phobius"/>
    </source>
</evidence>
<feature type="region of interest" description="Disordered" evidence="1">
    <location>
        <begin position="139"/>
        <end position="158"/>
    </location>
</feature>
<name>A0A849HDV6_9MICO</name>
<comment type="caution">
    <text evidence="3">The sequence shown here is derived from an EMBL/GenBank/DDBJ whole genome shotgun (WGS) entry which is preliminary data.</text>
</comment>